<evidence type="ECO:0000313" key="2">
    <source>
        <dbReference type="Proteomes" id="UP000186940"/>
    </source>
</evidence>
<organism evidence="1 2">
    <name type="scientific">Candidatus Syntropharchaeum caldarium</name>
    <dbReference type="NCBI Taxonomy" id="1838285"/>
    <lineage>
        <taxon>Archaea</taxon>
        <taxon>Methanobacteriati</taxon>
        <taxon>Methanobacteriota</taxon>
        <taxon>Stenosarchaea group</taxon>
        <taxon>Methanomicrobia</taxon>
        <taxon>Methanosarcinales</taxon>
        <taxon>ANME-2 cluster</taxon>
        <taxon>Candidatus Syntropharchaeum</taxon>
    </lineage>
</organism>
<evidence type="ECO:0000313" key="1">
    <source>
        <dbReference type="EMBL" id="OFV67272.1"/>
    </source>
</evidence>
<name>A0A1F2P8E8_9EURY</name>
<dbReference type="EMBL" id="LYOS01000005">
    <property type="protein sequence ID" value="OFV67272.1"/>
    <property type="molecule type" value="Genomic_DNA"/>
</dbReference>
<dbReference type="STRING" id="1838285.SCAL_001541"/>
<comment type="caution">
    <text evidence="1">The sequence shown here is derived from an EMBL/GenBank/DDBJ whole genome shotgun (WGS) entry which is preliminary data.</text>
</comment>
<gene>
    <name evidence="1" type="ORF">SCAL_001541</name>
</gene>
<dbReference type="Proteomes" id="UP000186940">
    <property type="component" value="Unassembled WGS sequence"/>
</dbReference>
<proteinExistence type="predicted"/>
<accession>A0A1F2P8E8</accession>
<protein>
    <submittedName>
        <fullName evidence="1">Uncharacterized protein</fullName>
    </submittedName>
</protein>
<dbReference type="AlphaFoldDB" id="A0A1F2P8E8"/>
<sequence length="50" mass="5747">MPSAIEEIKDILRHDVLCEKCGNSMEARTVDGKLRHIKYVCNRCNLTKTI</sequence>
<keyword evidence="2" id="KW-1185">Reference proteome</keyword>
<reference evidence="1" key="1">
    <citation type="submission" date="2016-05" db="EMBL/GenBank/DDBJ databases">
        <title>Microbial consortia oxidize butane by reversing methanogenesis.</title>
        <authorList>
            <person name="Laso-Perez R."/>
            <person name="Richter M."/>
            <person name="Wegener G."/>
            <person name="Musat F."/>
        </authorList>
    </citation>
    <scope>NUCLEOTIDE SEQUENCE [LARGE SCALE GENOMIC DNA]</scope>
    <source>
        <strain evidence="1">BOX2</strain>
    </source>
</reference>